<proteinExistence type="predicted"/>
<name>A0A0L6UL04_9BASI</name>
<gene>
    <name evidence="1" type="ORF">VP01_562g2</name>
</gene>
<dbReference type="EMBL" id="LAVV01010863">
    <property type="protein sequence ID" value="KNZ48490.1"/>
    <property type="molecule type" value="Genomic_DNA"/>
</dbReference>
<sequence>MAEPTIEWNHYRCAIVELGPYLLMNDEPTGQRRAGGLRGVELCGDMLPESETSMSSSDDLPVYLYTPRPLPIIQQLKNWWRYR</sequence>
<evidence type="ECO:0000313" key="2">
    <source>
        <dbReference type="Proteomes" id="UP000037035"/>
    </source>
</evidence>
<dbReference type="VEuPathDB" id="FungiDB:VP01_562g2"/>
<comment type="caution">
    <text evidence="1">The sequence shown here is derived from an EMBL/GenBank/DDBJ whole genome shotgun (WGS) entry which is preliminary data.</text>
</comment>
<dbReference type="AlphaFoldDB" id="A0A0L6UL04"/>
<evidence type="ECO:0000313" key="1">
    <source>
        <dbReference type="EMBL" id="KNZ48490.1"/>
    </source>
</evidence>
<dbReference type="OrthoDB" id="2500295at2759"/>
<protein>
    <submittedName>
        <fullName evidence="1">Uncharacterized protein</fullName>
    </submittedName>
</protein>
<keyword evidence="2" id="KW-1185">Reference proteome</keyword>
<reference evidence="1 2" key="1">
    <citation type="submission" date="2015-08" db="EMBL/GenBank/DDBJ databases">
        <title>Next Generation Sequencing and Analysis of the Genome of Puccinia sorghi L Schw, the Causal Agent of Maize Common Rust.</title>
        <authorList>
            <person name="Rochi L."/>
            <person name="Burguener G."/>
            <person name="Darino M."/>
            <person name="Turjanski A."/>
            <person name="Kreff E."/>
            <person name="Dieguez M.J."/>
            <person name="Sacco F."/>
        </authorList>
    </citation>
    <scope>NUCLEOTIDE SEQUENCE [LARGE SCALE GENOMIC DNA]</scope>
    <source>
        <strain evidence="1 2">RO10H11247</strain>
    </source>
</reference>
<organism evidence="1 2">
    <name type="scientific">Puccinia sorghi</name>
    <dbReference type="NCBI Taxonomy" id="27349"/>
    <lineage>
        <taxon>Eukaryota</taxon>
        <taxon>Fungi</taxon>
        <taxon>Dikarya</taxon>
        <taxon>Basidiomycota</taxon>
        <taxon>Pucciniomycotina</taxon>
        <taxon>Pucciniomycetes</taxon>
        <taxon>Pucciniales</taxon>
        <taxon>Pucciniaceae</taxon>
        <taxon>Puccinia</taxon>
    </lineage>
</organism>
<dbReference type="Proteomes" id="UP000037035">
    <property type="component" value="Unassembled WGS sequence"/>
</dbReference>
<accession>A0A0L6UL04</accession>